<evidence type="ECO:0000256" key="1">
    <source>
        <dbReference type="SAM" id="MobiDB-lite"/>
    </source>
</evidence>
<feature type="region of interest" description="Disordered" evidence="1">
    <location>
        <begin position="94"/>
        <end position="114"/>
    </location>
</feature>
<organism evidence="2 3">
    <name type="scientific">Escherichia coli O6:H1 (strain CFT073 / ATCC 700928 / UPEC)</name>
    <dbReference type="NCBI Taxonomy" id="199310"/>
    <lineage>
        <taxon>Bacteria</taxon>
        <taxon>Pseudomonadati</taxon>
        <taxon>Pseudomonadota</taxon>
        <taxon>Gammaproteobacteria</taxon>
        <taxon>Enterobacterales</taxon>
        <taxon>Enterobacteriaceae</taxon>
        <taxon>Escherichia</taxon>
    </lineage>
</organism>
<proteinExistence type="predicted"/>
<protein>
    <submittedName>
        <fullName evidence="2">Uncharacterized protein</fullName>
    </submittedName>
</protein>
<dbReference type="Proteomes" id="UP000001410">
    <property type="component" value="Chromosome"/>
</dbReference>
<keyword evidence="3" id="KW-1185">Reference proteome</keyword>
<dbReference type="HOGENOM" id="CLU_2117160_0_0_6"/>
<evidence type="ECO:0000313" key="2">
    <source>
        <dbReference type="EMBL" id="AAN83796.1"/>
    </source>
</evidence>
<reference evidence="2 3" key="1">
    <citation type="journal article" date="2002" name="Proc. Natl. Acad. Sci. U.S.A.">
        <title>Extensive mosaic structure revealed by the complete genome sequence of uropathogenic Escherichia coli.</title>
        <authorList>
            <person name="Welch R.A."/>
            <person name="Burland V."/>
            <person name="Plunkett G.III."/>
            <person name="Redford P."/>
            <person name="Roesch P."/>
            <person name="Rasko D."/>
            <person name="Buckles E.L."/>
            <person name="Liou S.R."/>
            <person name="Boutin A."/>
            <person name="Hackett J."/>
            <person name="Stroud D."/>
            <person name="Mayhew G.F."/>
            <person name="Rose D.J."/>
            <person name="Zhou S."/>
            <person name="Schwartz D.C."/>
            <person name="Perna N.T."/>
            <person name="Mobley H.L."/>
            <person name="Donnenberg M.S."/>
            <person name="Blattner F.R."/>
        </authorList>
    </citation>
    <scope>NUCLEOTIDE SEQUENCE [LARGE SCALE GENOMIC DNA]</scope>
    <source>
        <strain evidence="3">CFT073 / ATCC 700928 / UPEC</strain>
    </source>
</reference>
<dbReference type="AlphaFoldDB" id="A0A0H2VE57"/>
<gene>
    <name evidence="2" type="ordered locus">c5374</name>
</gene>
<dbReference type="KEGG" id="ecc:c5374"/>
<accession>A0A0H2VE57</accession>
<name>A0A0H2VE57_ECOL6</name>
<sequence length="114" mass="12456">MKRHSGSQFKFVLVWLVALLPVLAKVQAQALECRWQAALAGHVQVGCRTGDADVQVFIEQRRVQSGELVNADKEHRLELHAFDVLDVEHAHVTFSSPSSSSTTTRAMAGSATST</sequence>
<dbReference type="EMBL" id="AE014075">
    <property type="protein sequence ID" value="AAN83796.1"/>
    <property type="molecule type" value="Genomic_DNA"/>
</dbReference>
<evidence type="ECO:0000313" key="3">
    <source>
        <dbReference type="Proteomes" id="UP000001410"/>
    </source>
</evidence>
<dbReference type="STRING" id="199310.c5374"/>